<dbReference type="SUPFAM" id="SSF75217">
    <property type="entry name" value="alpha/beta knot"/>
    <property type="match status" value="1"/>
</dbReference>
<dbReference type="InterPro" id="IPR029064">
    <property type="entry name" value="Ribosomal_eL30-like_sf"/>
</dbReference>
<dbReference type="InterPro" id="IPR013123">
    <property type="entry name" value="SpoU_subst-bd"/>
</dbReference>
<comment type="caution">
    <text evidence="4">The sequence shown here is derived from an EMBL/GenBank/DDBJ whole genome shotgun (WGS) entry which is preliminary data.</text>
</comment>
<name>A0ABT8TJD8_9GAMM</name>
<dbReference type="Pfam" id="PF08032">
    <property type="entry name" value="SpoU_sub_bind"/>
    <property type="match status" value="1"/>
</dbReference>
<reference evidence="4" key="1">
    <citation type="submission" date="2023-07" db="EMBL/GenBank/DDBJ databases">
        <title>Gilvimarinus algae sp. nov., isolated from the surface of Kelp.</title>
        <authorList>
            <person name="Sun Y.Y."/>
            <person name="Gong Y."/>
            <person name="Du Z.J."/>
        </authorList>
    </citation>
    <scope>NUCLEOTIDE SEQUENCE</scope>
    <source>
        <strain evidence="4">SDUM040014</strain>
    </source>
</reference>
<dbReference type="SUPFAM" id="SSF55315">
    <property type="entry name" value="L30e-like"/>
    <property type="match status" value="1"/>
</dbReference>
<evidence type="ECO:0000256" key="2">
    <source>
        <dbReference type="ARBA" id="ARBA00022679"/>
    </source>
</evidence>
<dbReference type="PANTHER" id="PTHR46429">
    <property type="entry name" value="23S RRNA (GUANOSINE-2'-O-)-METHYLTRANSFERASE RLMB"/>
    <property type="match status" value="1"/>
</dbReference>
<keyword evidence="2" id="KW-0808">Transferase</keyword>
<proteinExistence type="predicted"/>
<dbReference type="Gene3D" id="3.40.1280.10">
    <property type="match status" value="1"/>
</dbReference>
<evidence type="ECO:0000256" key="1">
    <source>
        <dbReference type="ARBA" id="ARBA00022603"/>
    </source>
</evidence>
<dbReference type="SMART" id="SM00967">
    <property type="entry name" value="SpoU_sub_bind"/>
    <property type="match status" value="1"/>
</dbReference>
<dbReference type="RefSeq" id="WP_302715493.1">
    <property type="nucleotide sequence ID" value="NZ_JAULRT010000062.1"/>
</dbReference>
<dbReference type="Pfam" id="PF00588">
    <property type="entry name" value="SpoU_methylase"/>
    <property type="match status" value="1"/>
</dbReference>
<dbReference type="EMBL" id="JAULRT010000062">
    <property type="protein sequence ID" value="MDO3384165.1"/>
    <property type="molecule type" value="Genomic_DNA"/>
</dbReference>
<dbReference type="InterPro" id="IPR004441">
    <property type="entry name" value="rRNA_MeTrfase_TrmH"/>
</dbReference>
<dbReference type="InterPro" id="IPR029026">
    <property type="entry name" value="tRNA_m1G_MTases_N"/>
</dbReference>
<dbReference type="Gene3D" id="3.30.1330.30">
    <property type="match status" value="1"/>
</dbReference>
<organism evidence="4 5">
    <name type="scientific">Gilvimarinus algae</name>
    <dbReference type="NCBI Taxonomy" id="3058037"/>
    <lineage>
        <taxon>Bacteria</taxon>
        <taxon>Pseudomonadati</taxon>
        <taxon>Pseudomonadota</taxon>
        <taxon>Gammaproteobacteria</taxon>
        <taxon>Cellvibrionales</taxon>
        <taxon>Cellvibrionaceae</taxon>
        <taxon>Gilvimarinus</taxon>
    </lineage>
</organism>
<dbReference type="InterPro" id="IPR001537">
    <property type="entry name" value="SpoU_MeTrfase"/>
</dbReference>
<keyword evidence="5" id="KW-1185">Reference proteome</keyword>
<dbReference type="CDD" id="cd18103">
    <property type="entry name" value="SpoU-like_RlmB"/>
    <property type="match status" value="1"/>
</dbReference>
<dbReference type="PANTHER" id="PTHR46429:SF1">
    <property type="entry name" value="23S RRNA (GUANOSINE-2'-O-)-METHYLTRANSFERASE RLMB"/>
    <property type="match status" value="1"/>
</dbReference>
<evidence type="ECO:0000259" key="3">
    <source>
        <dbReference type="SMART" id="SM00967"/>
    </source>
</evidence>
<gene>
    <name evidence="4" type="ORF">QWI16_18445</name>
</gene>
<dbReference type="GO" id="GO:0032259">
    <property type="term" value="P:methylation"/>
    <property type="evidence" value="ECO:0007669"/>
    <property type="project" value="UniProtKB-KW"/>
</dbReference>
<accession>A0ABT8TJD8</accession>
<dbReference type="GO" id="GO:0008168">
    <property type="term" value="F:methyltransferase activity"/>
    <property type="evidence" value="ECO:0007669"/>
    <property type="project" value="UniProtKB-KW"/>
</dbReference>
<evidence type="ECO:0000313" key="4">
    <source>
        <dbReference type="EMBL" id="MDO3384165.1"/>
    </source>
</evidence>
<protein>
    <submittedName>
        <fullName evidence="4">RNA methyltransferase</fullName>
    </submittedName>
</protein>
<sequence length="257" mass="27747">MNRGDSEAYLAKKQFYDTLLTIYGRKPVLEALQLSGIRVHRLHVAESNKPAGILTEIHQLASQHGAEICHHSRSALSRISKNSKQDQGVAVDLICPGFTTFDQFLDSADQPQSDLLALDGITNPQNLGMIIRSACAGNISGILLPAKGCAQIDPLVIKASAGTVFRAPIIRISGSLEDALGRFKQRGYAVVGLSSHAQRTLGDCPHGKQVFVLGNETKGVSKTVETQCDRWVKIPMNNGVESLNVAVTAALIAFRRH</sequence>
<keyword evidence="1 4" id="KW-0489">Methyltransferase</keyword>
<dbReference type="InterPro" id="IPR029028">
    <property type="entry name" value="Alpha/beta_knot_MTases"/>
</dbReference>
<feature type="domain" description="RNA 2-O ribose methyltransferase substrate binding" evidence="3">
    <location>
        <begin position="21"/>
        <end position="99"/>
    </location>
</feature>
<dbReference type="Proteomes" id="UP001168380">
    <property type="component" value="Unassembled WGS sequence"/>
</dbReference>
<evidence type="ECO:0000313" key="5">
    <source>
        <dbReference type="Proteomes" id="UP001168380"/>
    </source>
</evidence>